<dbReference type="AlphaFoldDB" id="A0A2K3PNK4"/>
<reference evidence="1 2" key="1">
    <citation type="journal article" date="2014" name="Am. J. Bot.">
        <title>Genome assembly and annotation for red clover (Trifolium pratense; Fabaceae).</title>
        <authorList>
            <person name="Istvanek J."/>
            <person name="Jaros M."/>
            <person name="Krenek A."/>
            <person name="Repkova J."/>
        </authorList>
    </citation>
    <scope>NUCLEOTIDE SEQUENCE [LARGE SCALE GENOMIC DNA]</scope>
    <source>
        <strain evidence="2">cv. Tatra</strain>
        <tissue evidence="1">Young leaves</tissue>
    </source>
</reference>
<protein>
    <submittedName>
        <fullName evidence="1">F-box/LRR-repeat protein</fullName>
    </submittedName>
</protein>
<name>A0A2K3PNK4_TRIPR</name>
<dbReference type="SUPFAM" id="SSF52047">
    <property type="entry name" value="RNI-like"/>
    <property type="match status" value="1"/>
</dbReference>
<organism evidence="1 2">
    <name type="scientific">Trifolium pratense</name>
    <name type="common">Red clover</name>
    <dbReference type="NCBI Taxonomy" id="57577"/>
    <lineage>
        <taxon>Eukaryota</taxon>
        <taxon>Viridiplantae</taxon>
        <taxon>Streptophyta</taxon>
        <taxon>Embryophyta</taxon>
        <taxon>Tracheophyta</taxon>
        <taxon>Spermatophyta</taxon>
        <taxon>Magnoliopsida</taxon>
        <taxon>eudicotyledons</taxon>
        <taxon>Gunneridae</taxon>
        <taxon>Pentapetalae</taxon>
        <taxon>rosids</taxon>
        <taxon>fabids</taxon>
        <taxon>Fabales</taxon>
        <taxon>Fabaceae</taxon>
        <taxon>Papilionoideae</taxon>
        <taxon>50 kb inversion clade</taxon>
        <taxon>NPAAA clade</taxon>
        <taxon>Hologalegina</taxon>
        <taxon>IRL clade</taxon>
        <taxon>Trifolieae</taxon>
        <taxon>Trifolium</taxon>
    </lineage>
</organism>
<comment type="caution">
    <text evidence="1">The sequence shown here is derived from an EMBL/GenBank/DDBJ whole genome shotgun (WGS) entry which is preliminary data.</text>
</comment>
<sequence length="218" mass="25051">MKRQRTTRNSSYLPDDCWESICTFLVDGDYYNHHYLEPLSLTSKYFLSITNRLRSSFTISDPTLLFIPILFHRFPNLTSLHITSFEGDLNALLCQISKFPFKLKSLKLSDCSTFPTEGLRALSRKITTLISLTCSNIADLSNNHCVLISDCFPLLEELHLQHNATYSTRIQVGVETKLIALPKLRKIILSDHAFYNINNNSLLLHLCKNCEFLEEVVM</sequence>
<dbReference type="Proteomes" id="UP000236291">
    <property type="component" value="Unassembled WGS sequence"/>
</dbReference>
<dbReference type="Gene3D" id="3.80.10.10">
    <property type="entry name" value="Ribonuclease Inhibitor"/>
    <property type="match status" value="1"/>
</dbReference>
<dbReference type="InterPro" id="IPR032675">
    <property type="entry name" value="LRR_dom_sf"/>
</dbReference>
<dbReference type="STRING" id="57577.A0A2K3PNK4"/>
<proteinExistence type="predicted"/>
<evidence type="ECO:0000313" key="2">
    <source>
        <dbReference type="Proteomes" id="UP000236291"/>
    </source>
</evidence>
<evidence type="ECO:0000313" key="1">
    <source>
        <dbReference type="EMBL" id="PNY16870.1"/>
    </source>
</evidence>
<accession>A0A2K3PNK4</accession>
<reference evidence="1 2" key="2">
    <citation type="journal article" date="2017" name="Front. Plant Sci.">
        <title>Gene Classification and Mining of Molecular Markers Useful in Red Clover (Trifolium pratense) Breeding.</title>
        <authorList>
            <person name="Istvanek J."/>
            <person name="Dluhosova J."/>
            <person name="Dluhos P."/>
            <person name="Patkova L."/>
            <person name="Nedelnik J."/>
            <person name="Repkova J."/>
        </authorList>
    </citation>
    <scope>NUCLEOTIDE SEQUENCE [LARGE SCALE GENOMIC DNA]</scope>
    <source>
        <strain evidence="2">cv. Tatra</strain>
        <tissue evidence="1">Young leaves</tissue>
    </source>
</reference>
<gene>
    <name evidence="1" type="ORF">L195_g013599</name>
</gene>
<dbReference type="EMBL" id="ASHM01008875">
    <property type="protein sequence ID" value="PNY16870.1"/>
    <property type="molecule type" value="Genomic_DNA"/>
</dbReference>